<dbReference type="InterPro" id="IPR005455">
    <property type="entry name" value="PFN_euk"/>
</dbReference>
<comment type="similarity">
    <text evidence="2 7">Belongs to the profilin family.</text>
</comment>
<keyword evidence="4 7" id="KW-0009">Actin-binding</keyword>
<evidence type="ECO:0000256" key="4">
    <source>
        <dbReference type="ARBA" id="ARBA00023203"/>
    </source>
</evidence>
<dbReference type="GeneID" id="41976033"/>
<evidence type="ECO:0000313" key="8">
    <source>
        <dbReference type="EMBL" id="TPX10536.1"/>
    </source>
</evidence>
<dbReference type="FunFam" id="3.30.450.30:FF:000001">
    <property type="entry name" value="Profilin"/>
    <property type="match status" value="1"/>
</dbReference>
<keyword evidence="5 6" id="KW-0206">Cytoskeleton</keyword>
<evidence type="ECO:0000256" key="6">
    <source>
        <dbReference type="RuleBase" id="RU003908"/>
    </source>
</evidence>
<dbReference type="GO" id="GO:0005856">
    <property type="term" value="C:cytoskeleton"/>
    <property type="evidence" value="ECO:0007669"/>
    <property type="project" value="UniProtKB-SubCell"/>
</dbReference>
<dbReference type="PROSITE" id="PS00414">
    <property type="entry name" value="PROFILIN"/>
    <property type="match status" value="1"/>
</dbReference>
<name>A0A507AUZ3_9PEZI</name>
<dbReference type="EMBL" id="SKBQ01000057">
    <property type="protein sequence ID" value="TPX10536.1"/>
    <property type="molecule type" value="Genomic_DNA"/>
</dbReference>
<proteinExistence type="inferred from homology"/>
<dbReference type="STRING" id="1093900.A0A507AUZ3"/>
<gene>
    <name evidence="8" type="ORF">E0L32_008586</name>
</gene>
<keyword evidence="9" id="KW-1185">Reference proteome</keyword>
<keyword evidence="3" id="KW-0963">Cytoplasm</keyword>
<evidence type="ECO:0000256" key="7">
    <source>
        <dbReference type="RuleBase" id="RU003909"/>
    </source>
</evidence>
<comment type="subunit">
    <text evidence="6">Occurs in many kinds of cells as a complex with monomeric actin in a 1:1 ratio.</text>
</comment>
<dbReference type="SMART" id="SM00392">
    <property type="entry name" value="PROF"/>
    <property type="match status" value="1"/>
</dbReference>
<dbReference type="CDD" id="cd00148">
    <property type="entry name" value="PROF"/>
    <property type="match status" value="1"/>
</dbReference>
<evidence type="ECO:0000256" key="3">
    <source>
        <dbReference type="ARBA" id="ARBA00022490"/>
    </source>
</evidence>
<dbReference type="AlphaFoldDB" id="A0A507AUZ3"/>
<dbReference type="GO" id="GO:0005938">
    <property type="term" value="C:cell cortex"/>
    <property type="evidence" value="ECO:0007669"/>
    <property type="project" value="TreeGrafter"/>
</dbReference>
<dbReference type="PRINTS" id="PR01640">
    <property type="entry name" value="PROFILINPLNT"/>
</dbReference>
<organism evidence="8 9">
    <name type="scientific">Thyridium curvatum</name>
    <dbReference type="NCBI Taxonomy" id="1093900"/>
    <lineage>
        <taxon>Eukaryota</taxon>
        <taxon>Fungi</taxon>
        <taxon>Dikarya</taxon>
        <taxon>Ascomycota</taxon>
        <taxon>Pezizomycotina</taxon>
        <taxon>Sordariomycetes</taxon>
        <taxon>Sordariomycetidae</taxon>
        <taxon>Thyridiales</taxon>
        <taxon>Thyridiaceae</taxon>
        <taxon>Thyridium</taxon>
    </lineage>
</organism>
<dbReference type="Proteomes" id="UP000319257">
    <property type="component" value="Unassembled WGS sequence"/>
</dbReference>
<reference evidence="8 9" key="1">
    <citation type="submission" date="2019-06" db="EMBL/GenBank/DDBJ databases">
        <title>Draft genome sequence of the filamentous fungus Phialemoniopsis curvata isolated from diesel fuel.</title>
        <authorList>
            <person name="Varaljay V.A."/>
            <person name="Lyon W.J."/>
            <person name="Crouch A.L."/>
            <person name="Drake C.E."/>
            <person name="Hollomon J.M."/>
            <person name="Nadeau L.J."/>
            <person name="Nunn H.S."/>
            <person name="Stevenson B.S."/>
            <person name="Bojanowski C.L."/>
            <person name="Crookes-Goodson W.J."/>
        </authorList>
    </citation>
    <scope>NUCLEOTIDE SEQUENCE [LARGE SCALE GENOMIC DNA]</scope>
    <source>
        <strain evidence="8 9">D216</strain>
    </source>
</reference>
<protein>
    <recommendedName>
        <fullName evidence="7">Profilin</fullName>
    </recommendedName>
</protein>
<dbReference type="SUPFAM" id="SSF55770">
    <property type="entry name" value="Profilin (actin-binding protein)"/>
    <property type="match status" value="1"/>
</dbReference>
<dbReference type="PANTHER" id="PTHR11604">
    <property type="entry name" value="PROFILIN"/>
    <property type="match status" value="1"/>
</dbReference>
<dbReference type="FunCoup" id="A0A507AUZ3">
    <property type="interactions" value="276"/>
</dbReference>
<evidence type="ECO:0000256" key="1">
    <source>
        <dbReference type="ARBA" id="ARBA00004245"/>
    </source>
</evidence>
<accession>A0A507AUZ3</accession>
<dbReference type="GO" id="GO:0003785">
    <property type="term" value="F:actin monomer binding"/>
    <property type="evidence" value="ECO:0007669"/>
    <property type="project" value="TreeGrafter"/>
</dbReference>
<dbReference type="InParanoid" id="A0A507AUZ3"/>
<dbReference type="Gene3D" id="3.30.450.30">
    <property type="entry name" value="Dynein light chain 2a, cytoplasmic"/>
    <property type="match status" value="1"/>
</dbReference>
<comment type="caution">
    <text evidence="8">The sequence shown here is derived from an EMBL/GenBank/DDBJ whole genome shotgun (WGS) entry which is preliminary data.</text>
</comment>
<dbReference type="PRINTS" id="PR00392">
    <property type="entry name" value="PROFILIN"/>
</dbReference>
<dbReference type="RefSeq" id="XP_030992247.1">
    <property type="nucleotide sequence ID" value="XM_031143457.1"/>
</dbReference>
<evidence type="ECO:0000256" key="5">
    <source>
        <dbReference type="ARBA" id="ARBA00023212"/>
    </source>
</evidence>
<dbReference type="GO" id="GO:1903475">
    <property type="term" value="P:mitotic actomyosin contractile ring assembly"/>
    <property type="evidence" value="ECO:0007669"/>
    <property type="project" value="UniProtKB-ARBA"/>
</dbReference>
<sequence>MSWQAYVDSSLVGSGHIDKAAIISAAGDSTWASSAGFTVSPEEMKSIVNILGATGDAVDKAHAEGVHVAGERFVVTKIEDRSIYARQGRTGIAVVKTKQAILVGHYGEGTQAGNAVQTVEALADYLIKVGY</sequence>
<dbReference type="OrthoDB" id="421374at2759"/>
<dbReference type="InterPro" id="IPR048278">
    <property type="entry name" value="PFN"/>
</dbReference>
<evidence type="ECO:0000313" key="9">
    <source>
        <dbReference type="Proteomes" id="UP000319257"/>
    </source>
</evidence>
<dbReference type="Pfam" id="PF00235">
    <property type="entry name" value="Profilin"/>
    <property type="match status" value="1"/>
</dbReference>
<evidence type="ECO:0000256" key="2">
    <source>
        <dbReference type="ARBA" id="ARBA00010058"/>
    </source>
</evidence>
<dbReference type="InterPro" id="IPR027310">
    <property type="entry name" value="Profilin_CS"/>
</dbReference>
<dbReference type="PANTHER" id="PTHR11604:SF0">
    <property type="entry name" value="PROFILIN"/>
    <property type="match status" value="1"/>
</dbReference>
<comment type="function">
    <text evidence="6">Binds to actin and affects the structure of the cytoskeleton. At high concentrations, profilin prevents the polymerization of actin, whereas it enhances it at low concentrations.</text>
</comment>
<dbReference type="InterPro" id="IPR036140">
    <property type="entry name" value="PFN_sf"/>
</dbReference>
<comment type="subcellular location">
    <subcellularLocation>
        <location evidence="1">Cytoplasm</location>
        <location evidence="1">Cytoskeleton</location>
    </subcellularLocation>
</comment>